<proteinExistence type="predicted"/>
<reference evidence="1 2" key="1">
    <citation type="submission" date="2023-07" db="EMBL/GenBank/DDBJ databases">
        <title>Genomic Encyclopedia of Type Strains, Phase IV (KMG-IV): sequencing the most valuable type-strain genomes for metagenomic binning, comparative biology and taxonomic classification.</title>
        <authorList>
            <person name="Goeker M."/>
        </authorList>
    </citation>
    <scope>NUCLEOTIDE SEQUENCE [LARGE SCALE GENOMIC DNA]</scope>
    <source>
        <strain evidence="1 2">DSM 16460</strain>
    </source>
</reference>
<accession>A0ABT9VIG5</accession>
<gene>
    <name evidence="1" type="ORF">J2S77_002761</name>
</gene>
<evidence type="ECO:0008006" key="3">
    <source>
        <dbReference type="Google" id="ProtNLM"/>
    </source>
</evidence>
<evidence type="ECO:0000313" key="1">
    <source>
        <dbReference type="EMBL" id="MDQ0160754.1"/>
    </source>
</evidence>
<dbReference type="RefSeq" id="WP_306978234.1">
    <property type="nucleotide sequence ID" value="NZ_JAUSTQ010000018.1"/>
</dbReference>
<keyword evidence="2" id="KW-1185">Reference proteome</keyword>
<evidence type="ECO:0000313" key="2">
    <source>
        <dbReference type="Proteomes" id="UP001224359"/>
    </source>
</evidence>
<protein>
    <recommendedName>
        <fullName evidence="3">Nucleoside 2-deoxyribosyltransferase</fullName>
    </recommendedName>
</protein>
<sequence>MRKFYVASSFKNKDTVRIVSNELINRGFVQTYDWTNNERASTFEGLTDIG</sequence>
<dbReference type="Proteomes" id="UP001224359">
    <property type="component" value="Unassembled WGS sequence"/>
</dbReference>
<organism evidence="1 2">
    <name type="scientific">Alkalibacillus salilacus</name>
    <dbReference type="NCBI Taxonomy" id="284582"/>
    <lineage>
        <taxon>Bacteria</taxon>
        <taxon>Bacillati</taxon>
        <taxon>Bacillota</taxon>
        <taxon>Bacilli</taxon>
        <taxon>Bacillales</taxon>
        <taxon>Bacillaceae</taxon>
        <taxon>Alkalibacillus</taxon>
    </lineage>
</organism>
<name>A0ABT9VIG5_9BACI</name>
<comment type="caution">
    <text evidence="1">The sequence shown here is derived from an EMBL/GenBank/DDBJ whole genome shotgun (WGS) entry which is preliminary data.</text>
</comment>
<dbReference type="EMBL" id="JAUSTQ010000018">
    <property type="protein sequence ID" value="MDQ0160754.1"/>
    <property type="molecule type" value="Genomic_DNA"/>
</dbReference>